<reference evidence="2 3" key="1">
    <citation type="submission" date="2015-12" db="EMBL/GenBank/DDBJ databases">
        <title>Draft genome sequence of Moniliophthora roreri, the causal agent of frosty pod rot of cacao.</title>
        <authorList>
            <person name="Aime M.C."/>
            <person name="Diaz-Valderrama J.R."/>
            <person name="Kijpornyongpan T."/>
            <person name="Phillips-Mora W."/>
        </authorList>
    </citation>
    <scope>NUCLEOTIDE SEQUENCE [LARGE SCALE GENOMIC DNA]</scope>
    <source>
        <strain evidence="2 3">MCA 2952</strain>
    </source>
</reference>
<organism evidence="2 3">
    <name type="scientific">Moniliophthora roreri</name>
    <name type="common">Frosty pod rot fungus</name>
    <name type="synonym">Monilia roreri</name>
    <dbReference type="NCBI Taxonomy" id="221103"/>
    <lineage>
        <taxon>Eukaryota</taxon>
        <taxon>Fungi</taxon>
        <taxon>Dikarya</taxon>
        <taxon>Basidiomycota</taxon>
        <taxon>Agaricomycotina</taxon>
        <taxon>Agaricomycetes</taxon>
        <taxon>Agaricomycetidae</taxon>
        <taxon>Agaricales</taxon>
        <taxon>Marasmiineae</taxon>
        <taxon>Marasmiaceae</taxon>
        <taxon>Moniliophthora</taxon>
    </lineage>
</organism>
<dbReference type="AlphaFoldDB" id="A0A0W0EUH9"/>
<feature type="region of interest" description="Disordered" evidence="1">
    <location>
        <begin position="113"/>
        <end position="264"/>
    </location>
</feature>
<gene>
    <name evidence="2" type="ORF">WG66_19839</name>
</gene>
<feature type="region of interest" description="Disordered" evidence="1">
    <location>
        <begin position="344"/>
        <end position="387"/>
    </location>
</feature>
<evidence type="ECO:0000256" key="1">
    <source>
        <dbReference type="SAM" id="MobiDB-lite"/>
    </source>
</evidence>
<feature type="compositionally biased region" description="Polar residues" evidence="1">
    <location>
        <begin position="132"/>
        <end position="147"/>
    </location>
</feature>
<feature type="compositionally biased region" description="Polar residues" evidence="1">
    <location>
        <begin position="205"/>
        <end position="215"/>
    </location>
</feature>
<feature type="compositionally biased region" description="Low complexity" evidence="1">
    <location>
        <begin position="167"/>
        <end position="188"/>
    </location>
</feature>
<evidence type="ECO:0000313" key="3">
    <source>
        <dbReference type="Proteomes" id="UP000054988"/>
    </source>
</evidence>
<proteinExistence type="predicted"/>
<feature type="compositionally biased region" description="Low complexity" evidence="1">
    <location>
        <begin position="238"/>
        <end position="249"/>
    </location>
</feature>
<evidence type="ECO:0000313" key="2">
    <source>
        <dbReference type="EMBL" id="KTB27586.1"/>
    </source>
</evidence>
<sequence length="413" mass="44840">MSQSYTYDNLHPTAAQLLYPLNNTTYRERIIEAAHNTPLVDHLIGDYQFVQQQYQHFDSLMTTANLQLNRLTIDIAASGFMISGQLTITPPPAGERHLPQADWNILLDLPQRPSRTMSSSRAPEPCRPPPSCTTVSIQTGSTDQNHLQVPSPDLPQSPPPQPEHQRPQNPSPDLSSSESNSVLMSRRSPSPANSLTEPLPHPLVSLSQSLQTATPRTPGPLGIGMPQTTPGIPPPGPSDLSPLNSLSPPENNADTVTPEPESLMSSSAISPISIMEFLNAINAVGGITIHRTVETISVQSATHTNLTISLNIAHNYDEANEFLSHSLLGVIQLLMALRRTTLIHPPSPTSPMSPTSTEEEEGTPPPYTIVRITDDREPITLTTDNGEERTFVPVRYVNGATVFEAGTSNQNRG</sequence>
<comment type="caution">
    <text evidence="2">The sequence shown here is derived from an EMBL/GenBank/DDBJ whole genome shotgun (WGS) entry which is preliminary data.</text>
</comment>
<dbReference type="Proteomes" id="UP000054988">
    <property type="component" value="Unassembled WGS sequence"/>
</dbReference>
<protein>
    <submittedName>
        <fullName evidence="2">Uncharacterized protein</fullName>
    </submittedName>
</protein>
<accession>A0A0W0EUH9</accession>
<feature type="compositionally biased region" description="Pro residues" evidence="1">
    <location>
        <begin position="152"/>
        <end position="162"/>
    </location>
</feature>
<dbReference type="EMBL" id="LATX01002531">
    <property type="protein sequence ID" value="KTB27586.1"/>
    <property type="molecule type" value="Genomic_DNA"/>
</dbReference>
<name>A0A0W0EUH9_MONRR</name>